<reference evidence="4 5" key="1">
    <citation type="submission" date="2018-10" db="EMBL/GenBank/DDBJ databases">
        <title>Genomic Encyclopedia of Archaeal and Bacterial Type Strains, Phase II (KMG-II): from individual species to whole genera.</title>
        <authorList>
            <person name="Goeker M."/>
        </authorList>
    </citation>
    <scope>NUCLEOTIDE SEQUENCE [LARGE SCALE GENOMIC DNA]</scope>
    <source>
        <strain evidence="4 5">RP-AC37</strain>
    </source>
</reference>
<protein>
    <submittedName>
        <fullName evidence="4">PhzF family phenazine biosynthesis protein</fullName>
    </submittedName>
</protein>
<dbReference type="Proteomes" id="UP000281955">
    <property type="component" value="Unassembled WGS sequence"/>
</dbReference>
<dbReference type="PANTHER" id="PTHR13774:SF39">
    <property type="entry name" value="BIOSYNTHESIS PROTEIN, PUTATIVE-RELATED"/>
    <property type="match status" value="1"/>
</dbReference>
<proteinExistence type="inferred from homology"/>
<accession>A0A420XT60</accession>
<evidence type="ECO:0000256" key="2">
    <source>
        <dbReference type="ARBA" id="ARBA00023235"/>
    </source>
</evidence>
<gene>
    <name evidence="4" type="ORF">CLV35_0451</name>
</gene>
<evidence type="ECO:0000256" key="1">
    <source>
        <dbReference type="ARBA" id="ARBA00008270"/>
    </source>
</evidence>
<feature type="active site" evidence="3">
    <location>
        <position position="44"/>
    </location>
</feature>
<dbReference type="EMBL" id="RBWV01000009">
    <property type="protein sequence ID" value="RKS80032.1"/>
    <property type="molecule type" value="Genomic_DNA"/>
</dbReference>
<sequence>MEVLRYAAFTTTPEGGNPAGVVLDATGASDVEMQAVAAEVGYSETAFVTEGAGTRAARVRYFSPLVEVDFCGHATIATGVALAERLGVGDFELRTNAGVVPVAVAPTPQGLRAALTSVATWSRPATPEEVEPTLSCLGWSATDLADPAVLPAHVAWSGNEHLVLPVATRARLADMAYDFDRLRAHMLAHRWPTVLLVHVESDELVHARNPFATGGVVEDPATGSAAAAFGGYLHALGRVTGPREVLVHQGDDMGRPSRLTVQLRPGDLRVTVAGTAVPIPA</sequence>
<name>A0A420XT60_9ACTN</name>
<evidence type="ECO:0000313" key="5">
    <source>
        <dbReference type="Proteomes" id="UP000281955"/>
    </source>
</evidence>
<evidence type="ECO:0000256" key="3">
    <source>
        <dbReference type="PIRSR" id="PIRSR016184-1"/>
    </source>
</evidence>
<dbReference type="Gene3D" id="3.10.310.10">
    <property type="entry name" value="Diaminopimelate Epimerase, Chain A, domain 1"/>
    <property type="match status" value="2"/>
</dbReference>
<dbReference type="OrthoDB" id="9788221at2"/>
<organism evidence="4 5">
    <name type="scientific">Motilibacter peucedani</name>
    <dbReference type="NCBI Taxonomy" id="598650"/>
    <lineage>
        <taxon>Bacteria</taxon>
        <taxon>Bacillati</taxon>
        <taxon>Actinomycetota</taxon>
        <taxon>Actinomycetes</taxon>
        <taxon>Motilibacterales</taxon>
        <taxon>Motilibacteraceae</taxon>
        <taxon>Motilibacter</taxon>
    </lineage>
</organism>
<keyword evidence="2" id="KW-0413">Isomerase</keyword>
<dbReference type="InterPro" id="IPR003719">
    <property type="entry name" value="Phenazine_PhzF-like"/>
</dbReference>
<dbReference type="Pfam" id="PF02567">
    <property type="entry name" value="PhzC-PhzF"/>
    <property type="match status" value="1"/>
</dbReference>
<keyword evidence="5" id="KW-1185">Reference proteome</keyword>
<comment type="caution">
    <text evidence="4">The sequence shown here is derived from an EMBL/GenBank/DDBJ whole genome shotgun (WGS) entry which is preliminary data.</text>
</comment>
<dbReference type="GO" id="GO:0016853">
    <property type="term" value="F:isomerase activity"/>
    <property type="evidence" value="ECO:0007669"/>
    <property type="project" value="UniProtKB-KW"/>
</dbReference>
<dbReference type="NCBIfam" id="TIGR00654">
    <property type="entry name" value="PhzF_family"/>
    <property type="match status" value="1"/>
</dbReference>
<evidence type="ECO:0000313" key="4">
    <source>
        <dbReference type="EMBL" id="RKS80032.1"/>
    </source>
</evidence>
<dbReference type="PIRSF" id="PIRSF016184">
    <property type="entry name" value="PhzC_PhzF"/>
    <property type="match status" value="1"/>
</dbReference>
<comment type="similarity">
    <text evidence="1">Belongs to the PhzF family.</text>
</comment>
<dbReference type="AlphaFoldDB" id="A0A420XT60"/>
<dbReference type="PANTHER" id="PTHR13774">
    <property type="entry name" value="PHENAZINE BIOSYNTHESIS PROTEIN"/>
    <property type="match status" value="1"/>
</dbReference>
<dbReference type="InParanoid" id="A0A420XT60"/>
<dbReference type="RefSeq" id="WP_121191773.1">
    <property type="nucleotide sequence ID" value="NZ_RBWV01000009.1"/>
</dbReference>
<dbReference type="SUPFAM" id="SSF54506">
    <property type="entry name" value="Diaminopimelate epimerase-like"/>
    <property type="match status" value="1"/>
</dbReference>
<dbReference type="GO" id="GO:0005737">
    <property type="term" value="C:cytoplasm"/>
    <property type="evidence" value="ECO:0007669"/>
    <property type="project" value="TreeGrafter"/>
</dbReference>